<accession>A0A1F5GSX3</accession>
<dbReference type="AlphaFoldDB" id="A0A1F5GSX3"/>
<comment type="caution">
    <text evidence="1">The sequence shown here is derived from an EMBL/GenBank/DDBJ whole genome shotgun (WGS) entry which is preliminary data.</text>
</comment>
<evidence type="ECO:0000313" key="2">
    <source>
        <dbReference type="Proteomes" id="UP000176666"/>
    </source>
</evidence>
<dbReference type="EMBL" id="MFBJ01000070">
    <property type="protein sequence ID" value="OGD94948.1"/>
    <property type="molecule type" value="Genomic_DNA"/>
</dbReference>
<organism evidence="1 2">
    <name type="scientific">Candidatus Curtissbacteria bacterium RIFCSPHIGHO2_12_FULL_38_9b</name>
    <dbReference type="NCBI Taxonomy" id="1797720"/>
    <lineage>
        <taxon>Bacteria</taxon>
        <taxon>Candidatus Curtissiibacteriota</taxon>
    </lineage>
</organism>
<proteinExistence type="predicted"/>
<protein>
    <submittedName>
        <fullName evidence="1">Uncharacterized protein</fullName>
    </submittedName>
</protein>
<dbReference type="Proteomes" id="UP000176666">
    <property type="component" value="Unassembled WGS sequence"/>
</dbReference>
<evidence type="ECO:0000313" key="1">
    <source>
        <dbReference type="EMBL" id="OGD94948.1"/>
    </source>
</evidence>
<gene>
    <name evidence="1" type="ORF">A3F02_04175</name>
</gene>
<name>A0A1F5GSX3_9BACT</name>
<sequence length="66" mass="7565">MHTSIYNQGSFANFLYQRRLLATTINHSEDEILKKGLKALAKMTQEEFEGLKLILRILITKGGEIK</sequence>
<reference evidence="1 2" key="1">
    <citation type="journal article" date="2016" name="Nat. Commun.">
        <title>Thousands of microbial genomes shed light on interconnected biogeochemical processes in an aquifer system.</title>
        <authorList>
            <person name="Anantharaman K."/>
            <person name="Brown C.T."/>
            <person name="Hug L.A."/>
            <person name="Sharon I."/>
            <person name="Castelle C.J."/>
            <person name="Probst A.J."/>
            <person name="Thomas B.C."/>
            <person name="Singh A."/>
            <person name="Wilkins M.J."/>
            <person name="Karaoz U."/>
            <person name="Brodie E.L."/>
            <person name="Williams K.H."/>
            <person name="Hubbard S.S."/>
            <person name="Banfield J.F."/>
        </authorList>
    </citation>
    <scope>NUCLEOTIDE SEQUENCE [LARGE SCALE GENOMIC DNA]</scope>
</reference>